<evidence type="ECO:0000313" key="3">
    <source>
        <dbReference type="EMBL" id="GAD78891.1"/>
    </source>
</evidence>
<dbReference type="STRING" id="1219080.VEZ01S_07_00680"/>
<evidence type="ECO:0000313" key="4">
    <source>
        <dbReference type="Proteomes" id="UP000016562"/>
    </source>
</evidence>
<dbReference type="PROSITE" id="PS51257">
    <property type="entry name" value="PROKAR_LIPOPROTEIN"/>
    <property type="match status" value="1"/>
</dbReference>
<dbReference type="Pfam" id="PF13181">
    <property type="entry name" value="TPR_8"/>
    <property type="match status" value="1"/>
</dbReference>
<dbReference type="InterPro" id="IPR019734">
    <property type="entry name" value="TPR_rpt"/>
</dbReference>
<dbReference type="Gene3D" id="1.25.40.10">
    <property type="entry name" value="Tetratricopeptide repeat domain"/>
    <property type="match status" value="1"/>
</dbReference>
<dbReference type="eggNOG" id="COG5010">
    <property type="taxonomic scope" value="Bacteria"/>
</dbReference>
<evidence type="ECO:0000259" key="2">
    <source>
        <dbReference type="PROSITE" id="PS51724"/>
    </source>
</evidence>
<name>U3AG57_9VIBR</name>
<protein>
    <recommendedName>
        <fullName evidence="2">SPOR domain-containing protein</fullName>
    </recommendedName>
</protein>
<evidence type="ECO:0000256" key="1">
    <source>
        <dbReference type="SAM" id="MobiDB-lite"/>
    </source>
</evidence>
<feature type="compositionally biased region" description="Polar residues" evidence="1">
    <location>
        <begin position="211"/>
        <end position="222"/>
    </location>
</feature>
<sequence length="354" mass="39880">MKYLIIVLALLVTGCTTTNKVSEQQAINQFTVSQNYPGLIEFYKKKVINDQNDWQAQQDLAQAYLSYGDLESADFYIQRVLSLSTKPSATAYFIKGQVLARNLDFNSALGKYQQAINKGLDSAEVYMQQGIALAQTKQYPKAIDSFNEARLRGYDDVSVKNNIAMVHIYQRDYQSAIDILLPLYEKDSSNETVNANLEISMLKQKKEKQGENSSLLTDTGSIDENADSSVVPSKSDVVSDDVEVTSISAEEFFTAQSVEQKSQTESVKKSAAKSKRTYHIQLGAYDTMAEALEKRNGLLSTQLPITIRPVELQNSETWYRLLSGNFASYRQAMSFAKQHQEILNPHEYFIQVTR</sequence>
<dbReference type="InterPro" id="IPR011990">
    <property type="entry name" value="TPR-like_helical_dom_sf"/>
</dbReference>
<dbReference type="PROSITE" id="PS51724">
    <property type="entry name" value="SPOR"/>
    <property type="match status" value="1"/>
</dbReference>
<organism evidence="3 4">
    <name type="scientific">Vibrio ezurae NBRC 102218</name>
    <dbReference type="NCBI Taxonomy" id="1219080"/>
    <lineage>
        <taxon>Bacteria</taxon>
        <taxon>Pseudomonadati</taxon>
        <taxon>Pseudomonadota</taxon>
        <taxon>Gammaproteobacteria</taxon>
        <taxon>Vibrionales</taxon>
        <taxon>Vibrionaceae</taxon>
        <taxon>Vibrio</taxon>
    </lineage>
</organism>
<dbReference type="GO" id="GO:0042834">
    <property type="term" value="F:peptidoglycan binding"/>
    <property type="evidence" value="ECO:0007669"/>
    <property type="project" value="InterPro"/>
</dbReference>
<dbReference type="SMART" id="SM00028">
    <property type="entry name" value="TPR"/>
    <property type="match status" value="4"/>
</dbReference>
<dbReference type="Proteomes" id="UP000016562">
    <property type="component" value="Unassembled WGS sequence"/>
</dbReference>
<dbReference type="Pfam" id="PF05036">
    <property type="entry name" value="SPOR"/>
    <property type="match status" value="1"/>
</dbReference>
<gene>
    <name evidence="3" type="ORF">VEZ01S_07_00680</name>
</gene>
<dbReference type="AlphaFoldDB" id="U3AG57"/>
<dbReference type="InterPro" id="IPR007730">
    <property type="entry name" value="SPOR-like_dom"/>
</dbReference>
<dbReference type="RefSeq" id="WP_021712602.1">
    <property type="nucleotide sequence ID" value="NZ_BATM01000007.1"/>
</dbReference>
<dbReference type="SUPFAM" id="SSF110997">
    <property type="entry name" value="Sporulation related repeat"/>
    <property type="match status" value="1"/>
</dbReference>
<dbReference type="Pfam" id="PF13432">
    <property type="entry name" value="TPR_16"/>
    <property type="match status" value="1"/>
</dbReference>
<reference evidence="3 4" key="1">
    <citation type="submission" date="2013-09" db="EMBL/GenBank/DDBJ databases">
        <title>Whole genome shotgun sequence of Vibrio ezurae NBRC 102218.</title>
        <authorList>
            <person name="Yoshida I."/>
            <person name="Hosoyama A."/>
            <person name="Numata M."/>
            <person name="Hashimoto M."/>
            <person name="Hosoyama Y."/>
            <person name="Tsuchikane K."/>
            <person name="Noguchi M."/>
            <person name="Hirakata S."/>
            <person name="Ichikawa N."/>
            <person name="Ohji S."/>
            <person name="Yamazoe A."/>
            <person name="Fujita N."/>
        </authorList>
    </citation>
    <scope>NUCLEOTIDE SEQUENCE [LARGE SCALE GENOMIC DNA]</scope>
    <source>
        <strain evidence="3 4">NBRC 102218</strain>
    </source>
</reference>
<feature type="region of interest" description="Disordered" evidence="1">
    <location>
        <begin position="208"/>
        <end position="234"/>
    </location>
</feature>
<dbReference type="Gene3D" id="3.30.70.1070">
    <property type="entry name" value="Sporulation related repeat"/>
    <property type="match status" value="1"/>
</dbReference>
<dbReference type="OrthoDB" id="6260771at2"/>
<dbReference type="EMBL" id="BATM01000007">
    <property type="protein sequence ID" value="GAD78891.1"/>
    <property type="molecule type" value="Genomic_DNA"/>
</dbReference>
<comment type="caution">
    <text evidence="3">The sequence shown here is derived from an EMBL/GenBank/DDBJ whole genome shotgun (WGS) entry which is preliminary data.</text>
</comment>
<accession>U3AG57</accession>
<dbReference type="InterPro" id="IPR036680">
    <property type="entry name" value="SPOR-like_sf"/>
</dbReference>
<dbReference type="SUPFAM" id="SSF48452">
    <property type="entry name" value="TPR-like"/>
    <property type="match status" value="1"/>
</dbReference>
<keyword evidence="4" id="KW-1185">Reference proteome</keyword>
<proteinExistence type="predicted"/>
<feature type="domain" description="SPOR" evidence="2">
    <location>
        <begin position="272"/>
        <end position="352"/>
    </location>
</feature>